<dbReference type="RefSeq" id="WP_131122018.1">
    <property type="nucleotide sequence ID" value="NZ_SIXH01000012.1"/>
</dbReference>
<dbReference type="InterPro" id="IPR027417">
    <property type="entry name" value="P-loop_NTPase"/>
</dbReference>
<sequence>MDGGGRLVPRFGELLKAQRERIGLTQQGLADHATLSVRALRDMEAGRVRRPRHETVRLIADALRLEGRTRAAFEAAARQREFEAEPVAPPTAHTALVGREAETEALTRALTEHGDRLVSLVGLSGVGKSRLALEVAWRIYLGASWSVHWVACDERRSAGRPAHSGALRALTPCGRFDGLAEQVGDRPALLVLDGADDGVEAAALDELLRGCRELSVLVTARTPRGLTGEQVVPLAPLPTPAPGPEHTPQALSESAAVRLLASRLRRLRPGYAPLPEDAPVLAELCRYLDGLPRALEYVAGWSLVQSPRQILRQLTDTPFTLPAPPVVPRPRGDVHQSLRTALGELTPHQLLVLDQLTAEEGDRSVEEIAAESGRPLPECLQTVHELLCRGVIRSVAADDGVRFAALNLFRVLWREARDTRRPDGAGEPAAAGLPVLEALAR</sequence>
<dbReference type="EMBL" id="SIXH01000012">
    <property type="protein sequence ID" value="TBO61198.1"/>
    <property type="molecule type" value="Genomic_DNA"/>
</dbReference>
<dbReference type="SUPFAM" id="SSF47413">
    <property type="entry name" value="lambda repressor-like DNA-binding domains"/>
    <property type="match status" value="1"/>
</dbReference>
<dbReference type="PROSITE" id="PS50943">
    <property type="entry name" value="HTH_CROC1"/>
    <property type="match status" value="1"/>
</dbReference>
<name>A0A4Q9I0L2_STRKA</name>
<dbReference type="AlphaFoldDB" id="A0A4Q9I0L2"/>
<reference evidence="2 3" key="1">
    <citation type="submission" date="2019-02" db="EMBL/GenBank/DDBJ databases">
        <title>Draft Genome Sequence of Streptomyces sp. AM-2504, identified by 16S rRNA comparative analysis as a Streptomyces Kasugaensis strain.</title>
        <authorList>
            <person name="Napolioni V."/>
            <person name="Giuliodori A.M."/>
            <person name="Spurio R."/>
            <person name="Fabbretti A."/>
        </authorList>
    </citation>
    <scope>NUCLEOTIDE SEQUENCE [LARGE SCALE GENOMIC DNA]</scope>
    <source>
        <strain evidence="2 3">AM-2504</strain>
    </source>
</reference>
<dbReference type="Gene3D" id="1.10.260.40">
    <property type="entry name" value="lambda repressor-like DNA-binding domains"/>
    <property type="match status" value="1"/>
</dbReference>
<evidence type="ECO:0000313" key="2">
    <source>
        <dbReference type="EMBL" id="TBO61198.1"/>
    </source>
</evidence>
<dbReference type="InterPro" id="IPR001387">
    <property type="entry name" value="Cro/C1-type_HTH"/>
</dbReference>
<comment type="caution">
    <text evidence="2">The sequence shown here is derived from an EMBL/GenBank/DDBJ whole genome shotgun (WGS) entry which is preliminary data.</text>
</comment>
<evidence type="ECO:0000313" key="3">
    <source>
        <dbReference type="Proteomes" id="UP000292452"/>
    </source>
</evidence>
<dbReference type="Pfam" id="PF13560">
    <property type="entry name" value="HTH_31"/>
    <property type="match status" value="1"/>
</dbReference>
<dbReference type="SUPFAM" id="SSF52540">
    <property type="entry name" value="P-loop containing nucleoside triphosphate hydrolases"/>
    <property type="match status" value="1"/>
</dbReference>
<protein>
    <submittedName>
        <fullName evidence="2">XRE family transcriptional regulator</fullName>
    </submittedName>
</protein>
<dbReference type="InterPro" id="IPR041664">
    <property type="entry name" value="AAA_16"/>
</dbReference>
<gene>
    <name evidence="2" type="ORF">EYS09_02490</name>
</gene>
<dbReference type="PANTHER" id="PTHR47691:SF3">
    <property type="entry name" value="HTH-TYPE TRANSCRIPTIONAL REGULATOR RV0890C-RELATED"/>
    <property type="match status" value="1"/>
</dbReference>
<keyword evidence="3" id="KW-1185">Reference proteome</keyword>
<dbReference type="InterPro" id="IPR010982">
    <property type="entry name" value="Lambda_DNA-bd_dom_sf"/>
</dbReference>
<dbReference type="SMART" id="SM00530">
    <property type="entry name" value="HTH_XRE"/>
    <property type="match status" value="1"/>
</dbReference>
<dbReference type="GO" id="GO:0003677">
    <property type="term" value="F:DNA binding"/>
    <property type="evidence" value="ECO:0007669"/>
    <property type="project" value="InterPro"/>
</dbReference>
<proteinExistence type="predicted"/>
<dbReference type="Proteomes" id="UP000292452">
    <property type="component" value="Unassembled WGS sequence"/>
</dbReference>
<dbReference type="CDD" id="cd00093">
    <property type="entry name" value="HTH_XRE"/>
    <property type="match status" value="1"/>
</dbReference>
<feature type="domain" description="HTH cro/C1-type" evidence="1">
    <location>
        <begin position="15"/>
        <end position="70"/>
    </location>
</feature>
<dbReference type="PANTHER" id="PTHR47691">
    <property type="entry name" value="REGULATOR-RELATED"/>
    <property type="match status" value="1"/>
</dbReference>
<evidence type="ECO:0000259" key="1">
    <source>
        <dbReference type="PROSITE" id="PS50943"/>
    </source>
</evidence>
<accession>A0A4Q9I0L2</accession>
<organism evidence="2 3">
    <name type="scientific">Streptomyces kasugaensis</name>
    <dbReference type="NCBI Taxonomy" id="1946"/>
    <lineage>
        <taxon>Bacteria</taxon>
        <taxon>Bacillati</taxon>
        <taxon>Actinomycetota</taxon>
        <taxon>Actinomycetes</taxon>
        <taxon>Kitasatosporales</taxon>
        <taxon>Streptomycetaceae</taxon>
        <taxon>Streptomyces</taxon>
    </lineage>
</organism>
<dbReference type="Pfam" id="PF13191">
    <property type="entry name" value="AAA_16"/>
    <property type="match status" value="1"/>
</dbReference>
<dbReference type="Gene3D" id="3.40.50.300">
    <property type="entry name" value="P-loop containing nucleotide triphosphate hydrolases"/>
    <property type="match status" value="1"/>
</dbReference>